<dbReference type="PANTHER" id="PTHR10984">
    <property type="entry name" value="ENDOPLASMIC RETICULUM-GOLGI INTERMEDIATE COMPARTMENT PROTEIN"/>
    <property type="match status" value="1"/>
</dbReference>
<accession>A0A2T9Y4F1</accession>
<dbReference type="InterPro" id="IPR012936">
    <property type="entry name" value="Erv_C"/>
</dbReference>
<comment type="subcellular location">
    <subcellularLocation>
        <location evidence="1">Membrane</location>
        <topology evidence="1">Multi-pass membrane protein</topology>
    </subcellularLocation>
</comment>
<dbReference type="EMBL" id="MBFR01000535">
    <property type="protein sequence ID" value="PVU87225.1"/>
    <property type="molecule type" value="Genomic_DNA"/>
</dbReference>
<gene>
    <name evidence="9" type="ORF">BB561_006421</name>
</gene>
<evidence type="ECO:0000256" key="6">
    <source>
        <dbReference type="SAM" id="Phobius"/>
    </source>
</evidence>
<evidence type="ECO:0000313" key="10">
    <source>
        <dbReference type="Proteomes" id="UP000245383"/>
    </source>
</evidence>
<comment type="similarity">
    <text evidence="2">Belongs to the ERGIC family.</text>
</comment>
<evidence type="ECO:0000256" key="4">
    <source>
        <dbReference type="ARBA" id="ARBA00022989"/>
    </source>
</evidence>
<dbReference type="GO" id="GO:0006890">
    <property type="term" value="P:retrograde vesicle-mediated transport, Golgi to endoplasmic reticulum"/>
    <property type="evidence" value="ECO:0007669"/>
    <property type="project" value="TreeGrafter"/>
</dbReference>
<dbReference type="AlphaFoldDB" id="A0A2T9Y4F1"/>
<evidence type="ECO:0008006" key="11">
    <source>
        <dbReference type="Google" id="ProtNLM"/>
    </source>
</evidence>
<organism evidence="9 10">
    <name type="scientific">Smittium simulii</name>
    <dbReference type="NCBI Taxonomy" id="133385"/>
    <lineage>
        <taxon>Eukaryota</taxon>
        <taxon>Fungi</taxon>
        <taxon>Fungi incertae sedis</taxon>
        <taxon>Zoopagomycota</taxon>
        <taxon>Kickxellomycotina</taxon>
        <taxon>Harpellomycetes</taxon>
        <taxon>Harpellales</taxon>
        <taxon>Legeriomycetaceae</taxon>
        <taxon>Smittium</taxon>
    </lineage>
</organism>
<comment type="caution">
    <text evidence="9">The sequence shown here is derived from an EMBL/GenBank/DDBJ whole genome shotgun (WGS) entry which is preliminary data.</text>
</comment>
<feature type="domain" description="Endoplasmic reticulum vesicle transporter C-terminal" evidence="7">
    <location>
        <begin position="145"/>
        <end position="368"/>
    </location>
</feature>
<feature type="transmembrane region" description="Helical" evidence="6">
    <location>
        <begin position="349"/>
        <end position="372"/>
    </location>
</feature>
<feature type="transmembrane region" description="Helical" evidence="6">
    <location>
        <begin position="29"/>
        <end position="47"/>
    </location>
</feature>
<evidence type="ECO:0000256" key="5">
    <source>
        <dbReference type="ARBA" id="ARBA00023136"/>
    </source>
</evidence>
<reference evidence="9 10" key="1">
    <citation type="journal article" date="2018" name="MBio">
        <title>Comparative Genomics Reveals the Core Gene Toolbox for the Fungus-Insect Symbiosis.</title>
        <authorList>
            <person name="Wang Y."/>
            <person name="Stata M."/>
            <person name="Wang W."/>
            <person name="Stajich J.E."/>
            <person name="White M.M."/>
            <person name="Moncalvo J.M."/>
        </authorList>
    </citation>
    <scope>NUCLEOTIDE SEQUENCE [LARGE SCALE GENOMIC DNA]</scope>
    <source>
        <strain evidence="9 10">SWE-8-4</strain>
    </source>
</reference>
<dbReference type="InterPro" id="IPR045888">
    <property type="entry name" value="Erv"/>
</dbReference>
<feature type="domain" description="Endoplasmic reticulum vesicle transporter N-terminal" evidence="8">
    <location>
        <begin position="11"/>
        <end position="100"/>
    </location>
</feature>
<keyword evidence="10" id="KW-1185">Reference proteome</keyword>
<dbReference type="Pfam" id="PF13850">
    <property type="entry name" value="ERGIC_N"/>
    <property type="match status" value="1"/>
</dbReference>
<keyword evidence="3 6" id="KW-0812">Transmembrane</keyword>
<evidence type="ECO:0000259" key="8">
    <source>
        <dbReference type="Pfam" id="PF13850"/>
    </source>
</evidence>
<dbReference type="Pfam" id="PF07970">
    <property type="entry name" value="COPIIcoated_ERV"/>
    <property type="match status" value="1"/>
</dbReference>
<protein>
    <recommendedName>
        <fullName evidence="11">Endoplasmic reticulum vesicle transporter C-terminal domain-containing protein</fullName>
    </recommendedName>
</protein>
<dbReference type="GO" id="GO:0000139">
    <property type="term" value="C:Golgi membrane"/>
    <property type="evidence" value="ECO:0007669"/>
    <property type="project" value="TreeGrafter"/>
</dbReference>
<dbReference type="OrthoDB" id="270930at2759"/>
<evidence type="ECO:0000256" key="3">
    <source>
        <dbReference type="ARBA" id="ARBA00022692"/>
    </source>
</evidence>
<dbReference type="GO" id="GO:0005789">
    <property type="term" value="C:endoplasmic reticulum membrane"/>
    <property type="evidence" value="ECO:0007669"/>
    <property type="project" value="TreeGrafter"/>
</dbReference>
<keyword evidence="5 6" id="KW-0472">Membrane</keyword>
<evidence type="ECO:0000256" key="2">
    <source>
        <dbReference type="ARBA" id="ARBA00005648"/>
    </source>
</evidence>
<dbReference type="STRING" id="133385.A0A2T9Y4F1"/>
<dbReference type="InterPro" id="IPR039542">
    <property type="entry name" value="Erv_N"/>
</dbReference>
<keyword evidence="4 6" id="KW-1133">Transmembrane helix</keyword>
<proteinExistence type="inferred from homology"/>
<evidence type="ECO:0000256" key="1">
    <source>
        <dbReference type="ARBA" id="ARBA00004141"/>
    </source>
</evidence>
<evidence type="ECO:0000313" key="9">
    <source>
        <dbReference type="EMBL" id="PVU87225.1"/>
    </source>
</evidence>
<dbReference type="PANTHER" id="PTHR10984:SF25">
    <property type="entry name" value="ENDOPLASMIC RETICULUM-GOLGI INTERMEDIATE COMPARTMENT PROTEIN 3"/>
    <property type="match status" value="1"/>
</dbReference>
<dbReference type="GO" id="GO:0006888">
    <property type="term" value="P:endoplasmic reticulum to Golgi vesicle-mediated transport"/>
    <property type="evidence" value="ECO:0007669"/>
    <property type="project" value="TreeGrafter"/>
</dbReference>
<name>A0A2T9Y4F1_9FUNG</name>
<sequence length="388" mass="43326">MSKQKGFLSSFQAFDAYAKTMDDFKVKTISGALLTLVGLFSVLFLTFNEYNIYSTATLTPELIVDKARMEKMKINLDISFHNAPCCLLGLDIMDTTGEQQINSFEFTKKTRLNSDGTPLTNPKTFEIEEPKHANGALIKNYCGSCHGGILHDSECCNTCEDVHKAYQNRGWAFTSPQDIEQCVRDKYVEKMLSQENEGCRIVGSIEINKVAGNFHIMAGETIKKNDMHAHIVHGYFPSKYNFDHTIHSLSYGDTFVGQNNPLDGASKKYNTKLIQYTYFTKVVSSEVNYLNGKTIRSNQYSVTEHNTGAPITVDGQEKAAGVKPGFFVTYDISPMRIVYTETKKSLSSFIASVLAIIGSIFTVIGIIDSFIFKAERAITLKRQIGKQA</sequence>
<dbReference type="GO" id="GO:0030134">
    <property type="term" value="C:COPII-coated ER to Golgi transport vesicle"/>
    <property type="evidence" value="ECO:0007669"/>
    <property type="project" value="TreeGrafter"/>
</dbReference>
<evidence type="ECO:0000259" key="7">
    <source>
        <dbReference type="Pfam" id="PF07970"/>
    </source>
</evidence>
<dbReference type="Proteomes" id="UP000245383">
    <property type="component" value="Unassembled WGS sequence"/>
</dbReference>